<name>A0ABX7T635_9SPHN</name>
<dbReference type="RefSeq" id="WP_207989264.1">
    <property type="nucleotide sequence ID" value="NZ_CP071794.1"/>
</dbReference>
<keyword evidence="1" id="KW-1133">Transmembrane helix</keyword>
<protein>
    <submittedName>
        <fullName evidence="2">Uncharacterized protein</fullName>
    </submittedName>
</protein>
<feature type="transmembrane region" description="Helical" evidence="1">
    <location>
        <begin position="55"/>
        <end position="81"/>
    </location>
</feature>
<reference evidence="2 3" key="1">
    <citation type="submission" date="2021-03" db="EMBL/GenBank/DDBJ databases">
        <title>Complete genome of Parasphingorhabdus_sp.JHSY0214.</title>
        <authorList>
            <person name="Yoo J.H."/>
            <person name="Bae J.W."/>
        </authorList>
    </citation>
    <scope>NUCLEOTIDE SEQUENCE [LARGE SCALE GENOMIC DNA]</scope>
    <source>
        <strain evidence="2 3">JHSY0214</strain>
    </source>
</reference>
<feature type="transmembrane region" description="Helical" evidence="1">
    <location>
        <begin position="12"/>
        <end position="35"/>
    </location>
</feature>
<proteinExistence type="predicted"/>
<evidence type="ECO:0000313" key="2">
    <source>
        <dbReference type="EMBL" id="QTD57066.1"/>
    </source>
</evidence>
<keyword evidence="1" id="KW-0812">Transmembrane</keyword>
<sequence length="105" mass="11339">MEINIGNMKKRSILKLIFFSALTIYLPLFLIVGGLGASGYDTVTLNGGNVYGVTAVIVSLILCVIFSFVGAAFLTLGAWILGKIRPNSVSIVAKQKLEDVREVFE</sequence>
<dbReference type="EMBL" id="CP071794">
    <property type="protein sequence ID" value="QTD57066.1"/>
    <property type="molecule type" value="Genomic_DNA"/>
</dbReference>
<dbReference type="Proteomes" id="UP000663923">
    <property type="component" value="Chromosome"/>
</dbReference>
<evidence type="ECO:0000313" key="3">
    <source>
        <dbReference type="Proteomes" id="UP000663923"/>
    </source>
</evidence>
<accession>A0ABX7T635</accession>
<keyword evidence="3" id="KW-1185">Reference proteome</keyword>
<keyword evidence="1" id="KW-0472">Membrane</keyword>
<evidence type="ECO:0000256" key="1">
    <source>
        <dbReference type="SAM" id="Phobius"/>
    </source>
</evidence>
<organism evidence="2 3">
    <name type="scientific">Parasphingorhabdus cellanae</name>
    <dbReference type="NCBI Taxonomy" id="2806553"/>
    <lineage>
        <taxon>Bacteria</taxon>
        <taxon>Pseudomonadati</taxon>
        <taxon>Pseudomonadota</taxon>
        <taxon>Alphaproteobacteria</taxon>
        <taxon>Sphingomonadales</taxon>
        <taxon>Sphingomonadaceae</taxon>
        <taxon>Parasphingorhabdus</taxon>
    </lineage>
</organism>
<gene>
    <name evidence="2" type="ORF">J4G78_05775</name>
</gene>